<dbReference type="InterPro" id="IPR015433">
    <property type="entry name" value="PI3/4_kinase"/>
</dbReference>
<dbReference type="GeneID" id="37021034"/>
<dbReference type="SUPFAM" id="SSF48371">
    <property type="entry name" value="ARM repeat"/>
    <property type="match status" value="1"/>
</dbReference>
<dbReference type="InterPro" id="IPR001263">
    <property type="entry name" value="PI3K_accessory_dom"/>
</dbReference>
<accession>A0A316VAI5</accession>
<dbReference type="FunFam" id="1.25.40.70:FF:000011">
    <property type="entry name" value="Phosphatidylinositol 4-kinase alpha"/>
    <property type="match status" value="1"/>
</dbReference>
<feature type="compositionally biased region" description="Acidic residues" evidence="5">
    <location>
        <begin position="266"/>
        <end position="275"/>
    </location>
</feature>
<dbReference type="InterPro" id="IPR045495">
    <property type="entry name" value="PI4K_N"/>
</dbReference>
<dbReference type="PANTHER" id="PTHR10048:SF15">
    <property type="entry name" value="PHOSPHATIDYLINOSITOL 4-KINASE ALPHA"/>
    <property type="match status" value="1"/>
</dbReference>
<keyword evidence="9" id="KW-1185">Reference proteome</keyword>
<dbReference type="InterPro" id="IPR036940">
    <property type="entry name" value="PI3/4_kinase_cat_sf"/>
</dbReference>
<feature type="compositionally biased region" description="Polar residues" evidence="5">
    <location>
        <begin position="775"/>
        <end position="785"/>
    </location>
</feature>
<dbReference type="PROSITE" id="PS00915">
    <property type="entry name" value="PI3_4_KINASE_1"/>
    <property type="match status" value="1"/>
</dbReference>
<dbReference type="FunFam" id="1.10.1070.11:FF:000012">
    <property type="entry name" value="Phosphatidylinositol 4-kinase alpha 1"/>
    <property type="match status" value="1"/>
</dbReference>
<dbReference type="InParanoid" id="A0A316VAI5"/>
<dbReference type="CDD" id="cd05167">
    <property type="entry name" value="PI4Kc_III_alpha"/>
    <property type="match status" value="1"/>
</dbReference>
<feature type="region of interest" description="Disordered" evidence="5">
    <location>
        <begin position="768"/>
        <end position="793"/>
    </location>
</feature>
<name>A0A316VAI5_9BASI</name>
<dbReference type="InterPro" id="IPR000403">
    <property type="entry name" value="PI3/4_kinase_cat_dom"/>
</dbReference>
<evidence type="ECO:0000256" key="3">
    <source>
        <dbReference type="ARBA" id="ARBA00022679"/>
    </source>
</evidence>
<dbReference type="GO" id="GO:0046854">
    <property type="term" value="P:phosphatidylinositol phosphate biosynthetic process"/>
    <property type="evidence" value="ECO:0007669"/>
    <property type="project" value="InterPro"/>
</dbReference>
<dbReference type="RefSeq" id="XP_025354566.1">
    <property type="nucleotide sequence ID" value="XM_025499253.1"/>
</dbReference>
<dbReference type="SMART" id="SM00146">
    <property type="entry name" value="PI3Kc"/>
    <property type="match status" value="1"/>
</dbReference>
<sequence length="2168" mass="239290">MDSLDLPTHQLILDDLAINLAESAKKGQLTSGDTANIFAYNSSSSSSRFLQSSGNVLTTSAAETQIALSSFAASISSSTVKDGEDDHLSSLLPQIFTTLNDLLISSFEERMDFKEWPVADQLSFALTSNVLRIAKNALQHRTQCIDAVVSLSEKLTSRLTAATGDAHAIATRIVPIFHGLYRALSSVSFPWVLDEFARLTNALAPLTSSIHVVRRLNDALLQLPEQDLAINQAARATRRKPKQAIVRPNDDDDGRSHGSVDTFWSGDEDNEEEDGALGNQGTFTLSPEDDDDSSHYRLALLSHYRRTSRPLSGHFVLCAATEILGSSLAQGLATLAIPPTDAHLGPQKVGLEQFLTDSEIATQAEKFDLDQVQSISAESAISRKAWKLLLRHAVRTGSGNLADGATGGGNLLSSLPLVGGLVASPTASSGVSAAIRLASRVFHDVQRFVETEHLKHGELLIELYSLESLSESLKLGALASVAQSILSNSAVESHTLIRIRSLLSESAFVFDPLVQMAALQSTSLLVRNYPSLSMPMTTQLRRFVVMPMAMFELTQGEHSAPSPVLAAAAKCLATCVTVVPGNDLAVSTMYTLLNSLGRESGGTSVGGVAGGAMSVRSGISRAVTGRDYSMSRSGTQTLAHGGALGGKTDEQRRLIQVNTIAIVSRLALEVGTRDVLALAISLLLQRMRSSDEASEAAILNNIVPLALAGPKQSYMDVIRAFSQFSRQALTGGANRRAGSIIQSPQLRLARGLGRLKEGEDEKATAAAAANGSAVPGSTLNAQPNGNADGEAQKQAGRKELYMIELLQLFVEKGSQLQTSAASGKLAGSEEKELKSDLQGLLSVIAALLVHPDINPQLDPRIETVSLFRNMWLLSTIVGITDNQKRRSRSAFNSSSSHESPLTSALGIISLKTPTLVPESAQNYVESELKYNSVLKRDYSASALDAQRKELSALIPAHSAEIRSFGFAQVTFLNTIYHLECTRSSMGIPSMVLWYFVNEGLNNSSLVGSMQTIADKVMESYMNDLSYQVQEHSLDPRVSDEVKNFLLGSCHRVEKVRSISQRSLDRLIGAYPALLCDEEVVVTILEMLTLLRQSCEGQYRDEYFPVYHYTSDRAGIAFDLSDSYTEREEILSTFLGRSRRYLQLLLARAPVEFQGILQRYLGTFDDETLPLSTELGKSIAIDFARALPTVSSGVPDAFLPNLGGWRADSSSAFVNELTAKSTYFGEMTGIHLALTKGLVELQRDPESNFSTKNVRDCELQLAQVSKSLRQRKKLPFADLRRLLYRSAALAVALPQSNFDLLHFIVSIPLLSFTPSAISTASHVWTWIIGERPSLETKIMVEITIGWGLTIKERRGLFSRKMDYRHALLEKTEMTPSDRVATTKEREEASRQFTPHLTLIQLLSSRFEAFRYRDPSMVLALVRLVQRTGSATDQMSRHPLSREVRFSIVLFGLRLLQGSRLDGLLEYQLRTSLYDMALDWFAIPPQWSFGSNRLQLGSEMQILQQLLDVLANDEERAAFVITSFPPSIEGVRMPGQKSIGAIKAEIQQRKSLLQVLLENELTHLSVWNNPLSEGSRGVDFVGPISRSLTDARLSYLVDLAFKINPHIAVQMVKRIKNDAIRREVGILVRNQPSRAAECPEALEFLVEDHLSLARKQGTDLKWLLYWEAVTPVEGILLFLPEYGNDPYLLQYAMRALEHHPVDLTFFYVPQLVQALRDDEYGYVAQFIFETSKISQLFCHQIIWNMKANSYKDDDAEVPDPMKPTLDRMTELIVGALSGEAQDFYDREFGFFNEVTSISGKLKPYIKKSKPEKKAKIDEEMGKIKVDPGVYLPSNPDGVVVDLARKSGRPLQSHAKAPFMATFKVRREVPKHHVENMKSGEIAKQDAATSGKDTSGADTAIDTQPEEKVSVEVWQSAIFKVGDDCRQDVLALQAIAMFKNIWQSVGLDLYLYPYRVTATGPGCGVIDVVPNATSRDEMGRAQINDLNAFFLQRFGNANSISYQQARLNFVRSMAGYSLACHLLQIRDRHNGNIMIDGEGHLVHIDFGFLFEIGPGGMRFEPFSFKMSQEFLNVMGPTGYTLFKQLVVSGFLALRPYTEQLIGLCRMMYGTDLPSFKGLPTFDHLRDRFKPNLSDREAAQHAITLIDDAHLNRRAVFYDQIQKLQNGIPYQK</sequence>
<dbReference type="GO" id="GO:0005886">
    <property type="term" value="C:plasma membrane"/>
    <property type="evidence" value="ECO:0007669"/>
    <property type="project" value="TreeGrafter"/>
</dbReference>
<dbReference type="OrthoDB" id="10264149at2759"/>
<dbReference type="PROSITE" id="PS50290">
    <property type="entry name" value="PI3_4_KINASE_3"/>
    <property type="match status" value="1"/>
</dbReference>
<evidence type="ECO:0000313" key="9">
    <source>
        <dbReference type="Proteomes" id="UP000245771"/>
    </source>
</evidence>
<protein>
    <recommendedName>
        <fullName evidence="2">1-phosphatidylinositol 4-kinase</fullName>
        <ecNumber evidence="2">2.7.1.67</ecNumber>
    </recommendedName>
</protein>
<keyword evidence="3" id="KW-0808">Transferase</keyword>
<dbReference type="SMART" id="SM00145">
    <property type="entry name" value="PI3Ka"/>
    <property type="match status" value="1"/>
</dbReference>
<keyword evidence="4" id="KW-0418">Kinase</keyword>
<dbReference type="Pfam" id="PF19274">
    <property type="entry name" value="PI4K_N"/>
    <property type="match status" value="2"/>
</dbReference>
<comment type="similarity">
    <text evidence="1">Belongs to the PI3/PI4-kinase family. Type III PI4K subfamily.</text>
</comment>
<evidence type="ECO:0000259" key="7">
    <source>
        <dbReference type="PROSITE" id="PS51545"/>
    </source>
</evidence>
<dbReference type="EMBL" id="KZ819604">
    <property type="protein sequence ID" value="PWN34264.1"/>
    <property type="molecule type" value="Genomic_DNA"/>
</dbReference>
<reference evidence="8 9" key="1">
    <citation type="journal article" date="2018" name="Mol. Biol. Evol.">
        <title>Broad Genomic Sampling Reveals a Smut Pathogenic Ancestry of the Fungal Clade Ustilaginomycotina.</title>
        <authorList>
            <person name="Kijpornyongpan T."/>
            <person name="Mondo S.J."/>
            <person name="Barry K."/>
            <person name="Sandor L."/>
            <person name="Lee J."/>
            <person name="Lipzen A."/>
            <person name="Pangilinan J."/>
            <person name="LaButti K."/>
            <person name="Hainaut M."/>
            <person name="Henrissat B."/>
            <person name="Grigoriev I.V."/>
            <person name="Spatafora J.W."/>
            <person name="Aime M.C."/>
        </authorList>
    </citation>
    <scope>NUCLEOTIDE SEQUENCE [LARGE SCALE GENOMIC DNA]</scope>
    <source>
        <strain evidence="8 9">MCA 3882</strain>
    </source>
</reference>
<feature type="region of interest" description="Disordered" evidence="5">
    <location>
        <begin position="234"/>
        <end position="290"/>
    </location>
</feature>
<dbReference type="GO" id="GO:0004430">
    <property type="term" value="F:1-phosphatidylinositol 4-kinase activity"/>
    <property type="evidence" value="ECO:0007669"/>
    <property type="project" value="UniProtKB-EC"/>
</dbReference>
<dbReference type="FunCoup" id="A0A316VAI5">
    <property type="interactions" value="212"/>
</dbReference>
<dbReference type="PROSITE" id="PS00916">
    <property type="entry name" value="PI3_4_KINASE_2"/>
    <property type="match status" value="1"/>
</dbReference>
<evidence type="ECO:0000313" key="8">
    <source>
        <dbReference type="EMBL" id="PWN34264.1"/>
    </source>
</evidence>
<dbReference type="InterPro" id="IPR016024">
    <property type="entry name" value="ARM-type_fold"/>
</dbReference>
<gene>
    <name evidence="8" type="ORF">FA14DRAFT_161716</name>
</gene>
<evidence type="ECO:0000256" key="5">
    <source>
        <dbReference type="SAM" id="MobiDB-lite"/>
    </source>
</evidence>
<dbReference type="InterPro" id="IPR042236">
    <property type="entry name" value="PI3K_accessory_sf"/>
</dbReference>
<organism evidence="8 9">
    <name type="scientific">Meira miltonrushii</name>
    <dbReference type="NCBI Taxonomy" id="1280837"/>
    <lineage>
        <taxon>Eukaryota</taxon>
        <taxon>Fungi</taxon>
        <taxon>Dikarya</taxon>
        <taxon>Basidiomycota</taxon>
        <taxon>Ustilaginomycotina</taxon>
        <taxon>Exobasidiomycetes</taxon>
        <taxon>Exobasidiales</taxon>
        <taxon>Brachybasidiaceae</taxon>
        <taxon>Meira</taxon>
    </lineage>
</organism>
<dbReference type="Gene3D" id="3.30.1010.10">
    <property type="entry name" value="Phosphatidylinositol 3-kinase Catalytic Subunit, Chain A, domain 4"/>
    <property type="match status" value="1"/>
</dbReference>
<dbReference type="PROSITE" id="PS51545">
    <property type="entry name" value="PIK_HELICAL"/>
    <property type="match status" value="1"/>
</dbReference>
<evidence type="ECO:0000256" key="1">
    <source>
        <dbReference type="ARBA" id="ARBA00006209"/>
    </source>
</evidence>
<dbReference type="GO" id="GO:0005737">
    <property type="term" value="C:cytoplasm"/>
    <property type="evidence" value="ECO:0007669"/>
    <property type="project" value="TreeGrafter"/>
</dbReference>
<dbReference type="STRING" id="1280837.A0A316VAI5"/>
<dbReference type="SUPFAM" id="SSF56112">
    <property type="entry name" value="Protein kinase-like (PK-like)"/>
    <property type="match status" value="1"/>
</dbReference>
<dbReference type="PANTHER" id="PTHR10048">
    <property type="entry name" value="PHOSPHATIDYLINOSITOL KINASE"/>
    <property type="match status" value="1"/>
</dbReference>
<dbReference type="Gene3D" id="1.25.40.70">
    <property type="entry name" value="Phosphatidylinositol 3-kinase, accessory domain (PIK)"/>
    <property type="match status" value="1"/>
</dbReference>
<dbReference type="Pfam" id="PF00613">
    <property type="entry name" value="PI3Ka"/>
    <property type="match status" value="1"/>
</dbReference>
<evidence type="ECO:0000256" key="2">
    <source>
        <dbReference type="ARBA" id="ARBA00012169"/>
    </source>
</evidence>
<proteinExistence type="inferred from homology"/>
<feature type="domain" description="PI3K/PI4K catalytic" evidence="6">
    <location>
        <begin position="1881"/>
        <end position="2150"/>
    </location>
</feature>
<evidence type="ECO:0000259" key="6">
    <source>
        <dbReference type="PROSITE" id="PS50290"/>
    </source>
</evidence>
<dbReference type="Pfam" id="PF00454">
    <property type="entry name" value="PI3_PI4_kinase"/>
    <property type="match status" value="1"/>
</dbReference>
<dbReference type="GO" id="GO:0048015">
    <property type="term" value="P:phosphatidylinositol-mediated signaling"/>
    <property type="evidence" value="ECO:0007669"/>
    <property type="project" value="TreeGrafter"/>
</dbReference>
<dbReference type="Gene3D" id="1.10.1070.11">
    <property type="entry name" value="Phosphatidylinositol 3-/4-kinase, catalytic domain"/>
    <property type="match status" value="1"/>
</dbReference>
<feature type="domain" description="PIK helical" evidence="7">
    <location>
        <begin position="1581"/>
        <end position="1769"/>
    </location>
</feature>
<dbReference type="Proteomes" id="UP000245771">
    <property type="component" value="Unassembled WGS sequence"/>
</dbReference>
<dbReference type="EC" id="2.7.1.67" evidence="2"/>
<dbReference type="InterPro" id="IPR011009">
    <property type="entry name" value="Kinase-like_dom_sf"/>
</dbReference>
<dbReference type="InterPro" id="IPR018936">
    <property type="entry name" value="PI3/4_kinase_CS"/>
</dbReference>
<evidence type="ECO:0000256" key="4">
    <source>
        <dbReference type="ARBA" id="ARBA00022777"/>
    </source>
</evidence>